<dbReference type="AlphaFoldDB" id="A0A0F5IQ23"/>
<evidence type="ECO:0000256" key="2">
    <source>
        <dbReference type="ARBA" id="ARBA00006275"/>
    </source>
</evidence>
<keyword evidence="5" id="KW-0998">Cell outer membrane</keyword>
<dbReference type="Proteomes" id="UP000033047">
    <property type="component" value="Unassembled WGS sequence"/>
</dbReference>
<evidence type="ECO:0000259" key="8">
    <source>
        <dbReference type="Pfam" id="PF14322"/>
    </source>
</evidence>
<evidence type="ECO:0000256" key="3">
    <source>
        <dbReference type="ARBA" id="ARBA00022729"/>
    </source>
</evidence>
<feature type="signal peptide" evidence="6">
    <location>
        <begin position="1"/>
        <end position="21"/>
    </location>
</feature>
<evidence type="ECO:0000256" key="4">
    <source>
        <dbReference type="ARBA" id="ARBA00023136"/>
    </source>
</evidence>
<dbReference type="InterPro" id="IPR012944">
    <property type="entry name" value="SusD_RagB_dom"/>
</dbReference>
<dbReference type="Pfam" id="PF14322">
    <property type="entry name" value="SusD-like_3"/>
    <property type="match status" value="1"/>
</dbReference>
<dbReference type="PROSITE" id="PS51257">
    <property type="entry name" value="PROKAR_LIPOPROTEIN"/>
    <property type="match status" value="1"/>
</dbReference>
<organism evidence="9 10">
    <name type="scientific">Parabacteroides goldsteinii DSM 19448 = WAL 12034</name>
    <dbReference type="NCBI Taxonomy" id="927665"/>
    <lineage>
        <taxon>Bacteria</taxon>
        <taxon>Pseudomonadati</taxon>
        <taxon>Bacteroidota</taxon>
        <taxon>Bacteroidia</taxon>
        <taxon>Bacteroidales</taxon>
        <taxon>Tannerellaceae</taxon>
        <taxon>Parabacteroides</taxon>
    </lineage>
</organism>
<dbReference type="HOGENOM" id="CLU_015553_0_1_10"/>
<keyword evidence="3 6" id="KW-0732">Signal</keyword>
<evidence type="ECO:0000256" key="1">
    <source>
        <dbReference type="ARBA" id="ARBA00004442"/>
    </source>
</evidence>
<evidence type="ECO:0008006" key="11">
    <source>
        <dbReference type="Google" id="ProtNLM"/>
    </source>
</evidence>
<dbReference type="InterPro" id="IPR033985">
    <property type="entry name" value="SusD-like_N"/>
</dbReference>
<comment type="subcellular location">
    <subcellularLocation>
        <location evidence="1">Cell outer membrane</location>
    </subcellularLocation>
</comment>
<dbReference type="SUPFAM" id="SSF48452">
    <property type="entry name" value="TPR-like"/>
    <property type="match status" value="1"/>
</dbReference>
<evidence type="ECO:0000256" key="5">
    <source>
        <dbReference type="ARBA" id="ARBA00023237"/>
    </source>
</evidence>
<dbReference type="Gene3D" id="1.25.40.390">
    <property type="match status" value="1"/>
</dbReference>
<gene>
    <name evidence="9" type="ORF">HMPREF1535_04526</name>
</gene>
<dbReference type="InterPro" id="IPR011990">
    <property type="entry name" value="TPR-like_helical_dom_sf"/>
</dbReference>
<evidence type="ECO:0000256" key="6">
    <source>
        <dbReference type="SAM" id="SignalP"/>
    </source>
</evidence>
<feature type="chain" id="PRO_5002488263" description="RagB/SusD domain-containing protein" evidence="6">
    <location>
        <begin position="22"/>
        <end position="605"/>
    </location>
</feature>
<evidence type="ECO:0000313" key="9">
    <source>
        <dbReference type="EMBL" id="KKB47669.1"/>
    </source>
</evidence>
<reference evidence="9 10" key="1">
    <citation type="submission" date="2013-04" db="EMBL/GenBank/DDBJ databases">
        <title>The Genome Sequence of Parabacteroides goldsteinii DSM 19448.</title>
        <authorList>
            <consortium name="The Broad Institute Genomics Platform"/>
            <person name="Earl A."/>
            <person name="Ward D."/>
            <person name="Feldgarden M."/>
            <person name="Gevers D."/>
            <person name="Martens E."/>
            <person name="Sakamoto M."/>
            <person name="Benno Y."/>
            <person name="Song Y."/>
            <person name="Liu C."/>
            <person name="Lee J."/>
            <person name="Bolanos M."/>
            <person name="Vaisanen M.L."/>
            <person name="Finegold S.M."/>
            <person name="Walker B."/>
            <person name="Young S."/>
            <person name="Zeng Q."/>
            <person name="Gargeya S."/>
            <person name="Fitzgerald M."/>
            <person name="Haas B."/>
            <person name="Abouelleil A."/>
            <person name="Allen A.W."/>
            <person name="Alvarado L."/>
            <person name="Arachchi H.M."/>
            <person name="Berlin A.M."/>
            <person name="Chapman S.B."/>
            <person name="Gainer-Dewar J."/>
            <person name="Goldberg J."/>
            <person name="Griggs A."/>
            <person name="Gujja S."/>
            <person name="Hansen M."/>
            <person name="Howarth C."/>
            <person name="Imamovic A."/>
            <person name="Ireland A."/>
            <person name="Larimer J."/>
            <person name="McCowan C."/>
            <person name="Murphy C."/>
            <person name="Pearson M."/>
            <person name="Poon T.W."/>
            <person name="Priest M."/>
            <person name="Roberts A."/>
            <person name="Saif S."/>
            <person name="Shea T."/>
            <person name="Sisk P."/>
            <person name="Sykes S."/>
            <person name="Wortman J."/>
            <person name="Nusbaum C."/>
            <person name="Birren B."/>
        </authorList>
    </citation>
    <scope>NUCLEOTIDE SEQUENCE [LARGE SCALE GENOMIC DNA]</scope>
    <source>
        <strain evidence="9 10">DSM 19448</strain>
    </source>
</reference>
<dbReference type="Pfam" id="PF07980">
    <property type="entry name" value="SusD_RagB"/>
    <property type="match status" value="1"/>
</dbReference>
<name>A0A0F5IQ23_9BACT</name>
<evidence type="ECO:0000313" key="10">
    <source>
        <dbReference type="Proteomes" id="UP000033047"/>
    </source>
</evidence>
<proteinExistence type="inferred from homology"/>
<sequence>MKKIYLSACLAAFLIGGTSCLNDEFLDKYPIDKETENTVFTTYDNFKMYAWGLYNKTLIAYQNYPQAGDVSDMLFDSNDARGIAWANNRMSASNVSADTWTFEFIRRVNLMLDNIENSQMTEKEKAHWRGVGYFFRAHEYFKLLQKFGDLPWLEHLVGTGDVDVLYAKQDSREVVANHMLENLLYAEEHINEKGDGDNTVNPNVVRAFISRFGLYEGTWRKYHGSVDNVDGTKYLEASVKASQKLIDQNLGLMADYDDVFNSSSLKGQSSILLYREYLENESGKGHDLTQRTTGERLYEGSKKLVEQYLCADGRPISTSTVYDGDNTVYDEFRNRDLRLYYTICPPYKVTVSTDLSHWEYTDNAVEREYMDLMGKLSKNNPERKMLPLSKKASYIANIPNLTAVKVSGVDTQTGYFMYKYYNALPGADKGEVQGTDGPIFRMGEVLINHAEAMFELGRFDQSVADATVNKLRARAGVAAMEVNNIGADFDKFRDSDVAPVLWEIRRERCSELMGSGFRFDDIKRWKKGNYLNEQPVGVKINNIEDYNSEALAKSLYKGSEMPRYVNCVTYIEKPNPGWEDKCYLYPIPLKQTLLNENLVQNPGWK</sequence>
<feature type="domain" description="SusD-like N-terminal" evidence="8">
    <location>
        <begin position="25"/>
        <end position="153"/>
    </location>
</feature>
<protein>
    <recommendedName>
        <fullName evidence="11">RagB/SusD domain-containing protein</fullName>
    </recommendedName>
</protein>
<dbReference type="STRING" id="927665.HMPREF1535_04526"/>
<dbReference type="GO" id="GO:0009279">
    <property type="term" value="C:cell outer membrane"/>
    <property type="evidence" value="ECO:0007669"/>
    <property type="project" value="UniProtKB-SubCell"/>
</dbReference>
<feature type="domain" description="RagB/SusD" evidence="7">
    <location>
        <begin position="293"/>
        <end position="604"/>
    </location>
</feature>
<dbReference type="RefSeq" id="WP_046147489.1">
    <property type="nucleotide sequence ID" value="NZ_KQ033913.1"/>
</dbReference>
<accession>A0A0F5IQ23</accession>
<dbReference type="PATRIC" id="fig|927665.4.peg.4646"/>
<keyword evidence="4" id="KW-0472">Membrane</keyword>
<comment type="similarity">
    <text evidence="2">Belongs to the SusD family.</text>
</comment>
<comment type="caution">
    <text evidence="9">The sequence shown here is derived from an EMBL/GenBank/DDBJ whole genome shotgun (WGS) entry which is preliminary data.</text>
</comment>
<evidence type="ECO:0000259" key="7">
    <source>
        <dbReference type="Pfam" id="PF07980"/>
    </source>
</evidence>
<dbReference type="EMBL" id="AQHV01000025">
    <property type="protein sequence ID" value="KKB47669.1"/>
    <property type="molecule type" value="Genomic_DNA"/>
</dbReference>